<proteinExistence type="predicted"/>
<name>A0ACB8DR80_DERSI</name>
<dbReference type="EMBL" id="CM023479">
    <property type="protein sequence ID" value="KAH7974709.1"/>
    <property type="molecule type" value="Genomic_DNA"/>
</dbReference>
<protein>
    <submittedName>
        <fullName evidence="1">Uncharacterized protein</fullName>
    </submittedName>
</protein>
<keyword evidence="2" id="KW-1185">Reference proteome</keyword>
<organism evidence="1 2">
    <name type="scientific">Dermacentor silvarum</name>
    <name type="common">Tick</name>
    <dbReference type="NCBI Taxonomy" id="543639"/>
    <lineage>
        <taxon>Eukaryota</taxon>
        <taxon>Metazoa</taxon>
        <taxon>Ecdysozoa</taxon>
        <taxon>Arthropoda</taxon>
        <taxon>Chelicerata</taxon>
        <taxon>Arachnida</taxon>
        <taxon>Acari</taxon>
        <taxon>Parasitiformes</taxon>
        <taxon>Ixodida</taxon>
        <taxon>Ixodoidea</taxon>
        <taxon>Ixodidae</taxon>
        <taxon>Rhipicephalinae</taxon>
        <taxon>Dermacentor</taxon>
    </lineage>
</organism>
<gene>
    <name evidence="1" type="ORF">HPB49_018390</name>
</gene>
<evidence type="ECO:0000313" key="2">
    <source>
        <dbReference type="Proteomes" id="UP000821865"/>
    </source>
</evidence>
<accession>A0ACB8DR80</accession>
<reference evidence="1" key="1">
    <citation type="submission" date="2020-05" db="EMBL/GenBank/DDBJ databases">
        <title>Large-scale comparative analyses of tick genomes elucidate their genetic diversity and vector capacities.</title>
        <authorList>
            <person name="Jia N."/>
            <person name="Wang J."/>
            <person name="Shi W."/>
            <person name="Du L."/>
            <person name="Sun Y."/>
            <person name="Zhan W."/>
            <person name="Jiang J."/>
            <person name="Wang Q."/>
            <person name="Zhang B."/>
            <person name="Ji P."/>
            <person name="Sakyi L.B."/>
            <person name="Cui X."/>
            <person name="Yuan T."/>
            <person name="Jiang B."/>
            <person name="Yang W."/>
            <person name="Lam T.T.-Y."/>
            <person name="Chang Q."/>
            <person name="Ding S."/>
            <person name="Wang X."/>
            <person name="Zhu J."/>
            <person name="Ruan X."/>
            <person name="Zhao L."/>
            <person name="Wei J."/>
            <person name="Que T."/>
            <person name="Du C."/>
            <person name="Cheng J."/>
            <person name="Dai P."/>
            <person name="Han X."/>
            <person name="Huang E."/>
            <person name="Gao Y."/>
            <person name="Liu J."/>
            <person name="Shao H."/>
            <person name="Ye R."/>
            <person name="Li L."/>
            <person name="Wei W."/>
            <person name="Wang X."/>
            <person name="Wang C."/>
            <person name="Yang T."/>
            <person name="Huo Q."/>
            <person name="Li W."/>
            <person name="Guo W."/>
            <person name="Chen H."/>
            <person name="Zhou L."/>
            <person name="Ni X."/>
            <person name="Tian J."/>
            <person name="Zhou Y."/>
            <person name="Sheng Y."/>
            <person name="Liu T."/>
            <person name="Pan Y."/>
            <person name="Xia L."/>
            <person name="Li J."/>
            <person name="Zhao F."/>
            <person name="Cao W."/>
        </authorList>
    </citation>
    <scope>NUCLEOTIDE SEQUENCE</scope>
    <source>
        <strain evidence="1">Dsil-2018</strain>
    </source>
</reference>
<sequence length="122" mass="13134">MLKTGIVASANQSNVRSSTTFISEKLVRSHRNPATLSSSTKTILDASVQRPKEHCLSQAPCQLNPDNASVAMMGGFIVRVASENIPCASCVCCCKDQKPARLSSDLSRIKTAVAYFTQVMNL</sequence>
<dbReference type="Proteomes" id="UP000821865">
    <property type="component" value="Chromosome 10"/>
</dbReference>
<comment type="caution">
    <text evidence="1">The sequence shown here is derived from an EMBL/GenBank/DDBJ whole genome shotgun (WGS) entry which is preliminary data.</text>
</comment>
<evidence type="ECO:0000313" key="1">
    <source>
        <dbReference type="EMBL" id="KAH7974709.1"/>
    </source>
</evidence>